<protein>
    <recommendedName>
        <fullName evidence="6">Myosin motor domain-containing protein</fullName>
    </recommendedName>
</protein>
<evidence type="ECO:0000313" key="8">
    <source>
        <dbReference type="Proteomes" id="UP000054047"/>
    </source>
</evidence>
<dbReference type="Gene3D" id="3.40.850.10">
    <property type="entry name" value="Kinesin motor domain"/>
    <property type="match status" value="1"/>
</dbReference>
<dbReference type="SUPFAM" id="SSF52540">
    <property type="entry name" value="P-loop containing nucleoside triphosphate hydrolases"/>
    <property type="match status" value="1"/>
</dbReference>
<evidence type="ECO:0000256" key="3">
    <source>
        <dbReference type="ARBA" id="ARBA00023123"/>
    </source>
</evidence>
<comment type="similarity">
    <text evidence="5">Belongs to the TRAFAC class myosin-kinesin ATPase superfamily. Myosin family.</text>
</comment>
<dbReference type="Proteomes" id="UP000054047">
    <property type="component" value="Unassembled WGS sequence"/>
</dbReference>
<dbReference type="InterPro" id="IPR001609">
    <property type="entry name" value="Myosin_head_motor_dom-like"/>
</dbReference>
<proteinExistence type="inferred from homology"/>
<dbReference type="InterPro" id="IPR036961">
    <property type="entry name" value="Kinesin_motor_dom_sf"/>
</dbReference>
<evidence type="ECO:0000256" key="2">
    <source>
        <dbReference type="ARBA" id="ARBA00022840"/>
    </source>
</evidence>
<accession>A0A0C2FHW8</accession>
<dbReference type="PROSITE" id="PS51456">
    <property type="entry name" value="MYOSIN_MOTOR"/>
    <property type="match status" value="1"/>
</dbReference>
<keyword evidence="1" id="KW-0547">Nucleotide-binding</keyword>
<name>A0A0C2FHW8_9BILA</name>
<evidence type="ECO:0000259" key="6">
    <source>
        <dbReference type="PROSITE" id="PS51456"/>
    </source>
</evidence>
<dbReference type="GO" id="GO:0003774">
    <property type="term" value="F:cytoskeletal motor activity"/>
    <property type="evidence" value="ECO:0007669"/>
    <property type="project" value="InterPro"/>
</dbReference>
<gene>
    <name evidence="7" type="ORF">ANCDUO_25433</name>
</gene>
<feature type="region of interest" description="Actin-binding" evidence="5">
    <location>
        <begin position="23"/>
        <end position="45"/>
    </location>
</feature>
<feature type="non-terminal residue" evidence="7">
    <location>
        <position position="1"/>
    </location>
</feature>
<dbReference type="GO" id="GO:0016459">
    <property type="term" value="C:myosin complex"/>
    <property type="evidence" value="ECO:0007669"/>
    <property type="project" value="UniProtKB-KW"/>
</dbReference>
<evidence type="ECO:0000256" key="5">
    <source>
        <dbReference type="PROSITE-ProRule" id="PRU00782"/>
    </source>
</evidence>
<feature type="domain" description="Myosin motor" evidence="6">
    <location>
        <begin position="1"/>
        <end position="72"/>
    </location>
</feature>
<sequence>VLPGIWSIMLTWSEVLKAAYNQLTSLLDTLSSSAAHFIRCVVPNYERVPGKIDGPLVLNQLRYVLLLSSQIL</sequence>
<dbReference type="Pfam" id="PF00063">
    <property type="entry name" value="Myosin_head"/>
    <property type="match status" value="1"/>
</dbReference>
<dbReference type="GO" id="GO:0003779">
    <property type="term" value="F:actin binding"/>
    <property type="evidence" value="ECO:0007669"/>
    <property type="project" value="UniProtKB-KW"/>
</dbReference>
<keyword evidence="4" id="KW-0505">Motor protein</keyword>
<keyword evidence="3 5" id="KW-0518">Myosin</keyword>
<evidence type="ECO:0000256" key="4">
    <source>
        <dbReference type="ARBA" id="ARBA00023175"/>
    </source>
</evidence>
<evidence type="ECO:0000256" key="1">
    <source>
        <dbReference type="ARBA" id="ARBA00022741"/>
    </source>
</evidence>
<organism evidence="7 8">
    <name type="scientific">Ancylostoma duodenale</name>
    <dbReference type="NCBI Taxonomy" id="51022"/>
    <lineage>
        <taxon>Eukaryota</taxon>
        <taxon>Metazoa</taxon>
        <taxon>Ecdysozoa</taxon>
        <taxon>Nematoda</taxon>
        <taxon>Chromadorea</taxon>
        <taxon>Rhabditida</taxon>
        <taxon>Rhabditina</taxon>
        <taxon>Rhabditomorpha</taxon>
        <taxon>Strongyloidea</taxon>
        <taxon>Ancylostomatidae</taxon>
        <taxon>Ancylostomatinae</taxon>
        <taxon>Ancylostoma</taxon>
    </lineage>
</organism>
<keyword evidence="2" id="KW-0067">ATP-binding</keyword>
<dbReference type="GO" id="GO:0005524">
    <property type="term" value="F:ATP binding"/>
    <property type="evidence" value="ECO:0007669"/>
    <property type="project" value="UniProtKB-KW"/>
</dbReference>
<dbReference type="InterPro" id="IPR027417">
    <property type="entry name" value="P-loop_NTPase"/>
</dbReference>
<reference evidence="7 8" key="1">
    <citation type="submission" date="2013-12" db="EMBL/GenBank/DDBJ databases">
        <title>Draft genome of the parsitic nematode Ancylostoma duodenale.</title>
        <authorList>
            <person name="Mitreva M."/>
        </authorList>
    </citation>
    <scope>NUCLEOTIDE SEQUENCE [LARGE SCALE GENOMIC DNA]</scope>
    <source>
        <strain evidence="7 8">Zhejiang</strain>
    </source>
</reference>
<dbReference type="EMBL" id="KN777004">
    <property type="protein sequence ID" value="KIH44541.1"/>
    <property type="molecule type" value="Genomic_DNA"/>
</dbReference>
<evidence type="ECO:0000313" key="7">
    <source>
        <dbReference type="EMBL" id="KIH44541.1"/>
    </source>
</evidence>
<comment type="caution">
    <text evidence="5">Lacks conserved residue(s) required for the propagation of feature annotation.</text>
</comment>
<keyword evidence="8" id="KW-1185">Reference proteome</keyword>
<dbReference type="AlphaFoldDB" id="A0A0C2FHW8"/>
<keyword evidence="5" id="KW-0009">Actin-binding</keyword>